<dbReference type="Proteomes" id="UP001589568">
    <property type="component" value="Unassembled WGS sequence"/>
</dbReference>
<feature type="region of interest" description="Disordered" evidence="8">
    <location>
        <begin position="24"/>
        <end position="43"/>
    </location>
</feature>
<evidence type="ECO:0000256" key="9">
    <source>
        <dbReference type="SAM" id="SignalP"/>
    </source>
</evidence>
<keyword evidence="5 10" id="KW-0378">Hydrolase</keyword>
<keyword evidence="6" id="KW-0119">Carbohydrate metabolism</keyword>
<comment type="caution">
    <text evidence="10">The sequence shown here is derived from an EMBL/GenBank/DDBJ whole genome shotgun (WGS) entry which is preliminary data.</text>
</comment>
<dbReference type="SUPFAM" id="SSF53474">
    <property type="entry name" value="alpha/beta-Hydrolases"/>
    <property type="match status" value="1"/>
</dbReference>
<keyword evidence="11" id="KW-1185">Reference proteome</keyword>
<proteinExistence type="predicted"/>
<dbReference type="EMBL" id="JBHMCF010000008">
    <property type="protein sequence ID" value="MFB9469427.1"/>
    <property type="molecule type" value="Genomic_DNA"/>
</dbReference>
<comment type="subcellular location">
    <subcellularLocation>
        <location evidence="1">Secreted</location>
    </subcellularLocation>
</comment>
<name>A0ABV5NGT5_9ACTN</name>
<feature type="signal peptide" evidence="9">
    <location>
        <begin position="1"/>
        <end position="20"/>
    </location>
</feature>
<evidence type="ECO:0000256" key="8">
    <source>
        <dbReference type="SAM" id="MobiDB-lite"/>
    </source>
</evidence>
<evidence type="ECO:0000256" key="2">
    <source>
        <dbReference type="ARBA" id="ARBA00022525"/>
    </source>
</evidence>
<evidence type="ECO:0000313" key="11">
    <source>
        <dbReference type="Proteomes" id="UP001589568"/>
    </source>
</evidence>
<dbReference type="GO" id="GO:0016787">
    <property type="term" value="F:hydrolase activity"/>
    <property type="evidence" value="ECO:0007669"/>
    <property type="project" value="UniProtKB-KW"/>
</dbReference>
<dbReference type="InterPro" id="IPR029058">
    <property type="entry name" value="AB_hydrolase_fold"/>
</dbReference>
<accession>A0ABV5NGT5</accession>
<dbReference type="InterPro" id="IPR043595">
    <property type="entry name" value="FaeB/C/D"/>
</dbReference>
<gene>
    <name evidence="10" type="ORF">ACFFR3_07905</name>
</gene>
<reference evidence="10 11" key="1">
    <citation type="submission" date="2024-09" db="EMBL/GenBank/DDBJ databases">
        <authorList>
            <person name="Sun Q."/>
            <person name="Mori K."/>
        </authorList>
    </citation>
    <scope>NUCLEOTIDE SEQUENCE [LARGE SCALE GENOMIC DNA]</scope>
    <source>
        <strain evidence="10 11">JCM 3324</strain>
    </source>
</reference>
<evidence type="ECO:0000313" key="10">
    <source>
        <dbReference type="EMBL" id="MFB9469427.1"/>
    </source>
</evidence>
<organism evidence="10 11">
    <name type="scientific">Nonomuraea salmonea</name>
    <dbReference type="NCBI Taxonomy" id="46181"/>
    <lineage>
        <taxon>Bacteria</taxon>
        <taxon>Bacillati</taxon>
        <taxon>Actinomycetota</taxon>
        <taxon>Actinomycetes</taxon>
        <taxon>Streptosporangiales</taxon>
        <taxon>Streptosporangiaceae</taxon>
        <taxon>Nonomuraea</taxon>
    </lineage>
</organism>
<evidence type="ECO:0000256" key="1">
    <source>
        <dbReference type="ARBA" id="ARBA00004613"/>
    </source>
</evidence>
<keyword evidence="3" id="KW-0858">Xylan degradation</keyword>
<keyword evidence="4 9" id="KW-0732">Signal</keyword>
<dbReference type="PANTHER" id="PTHR38050">
    <property type="match status" value="1"/>
</dbReference>
<dbReference type="Gene3D" id="3.40.50.1820">
    <property type="entry name" value="alpha/beta hydrolase"/>
    <property type="match status" value="1"/>
</dbReference>
<sequence>MLARLALTAALALLAVRCDGAPPAPVPPSPAAQPAITSGCQSADRLEPGTHRLAHDGLSRRFLLALPDGDGPHPLILDLHGLNSTAARQNAYSRLAEHGTSRGYIVATPQAADGHMGWTLPRTAGPDDTGFLTALLAHLERRLCVRADRRFAAGMSYGAAMATGLICALDGKLSAVAAVAGINIARPCRPPAPTTIIAFHGTDDRIVPYDGGHPFRDATGDLRELADLIVLDPVERATAGWADLLGCAGPGTTTPAPRVRLHDWTCPGATVRLYTVTGGGHTWPGAMPVPRLGHTTSELDATRLILDAFDRAPSR</sequence>
<evidence type="ECO:0000256" key="4">
    <source>
        <dbReference type="ARBA" id="ARBA00022729"/>
    </source>
</evidence>
<protein>
    <submittedName>
        <fullName evidence="10">Alpha/beta hydrolase family esterase</fullName>
    </submittedName>
</protein>
<dbReference type="RefSeq" id="WP_379482843.1">
    <property type="nucleotide sequence ID" value="NZ_JBHMCF010000008.1"/>
</dbReference>
<keyword evidence="2" id="KW-0964">Secreted</keyword>
<evidence type="ECO:0000256" key="7">
    <source>
        <dbReference type="ARBA" id="ARBA00023326"/>
    </source>
</evidence>
<evidence type="ECO:0000256" key="5">
    <source>
        <dbReference type="ARBA" id="ARBA00022801"/>
    </source>
</evidence>
<dbReference type="PANTHER" id="PTHR38050:SF2">
    <property type="entry name" value="FERULOYL ESTERASE C-RELATED"/>
    <property type="match status" value="1"/>
</dbReference>
<keyword evidence="7" id="KW-0624">Polysaccharide degradation</keyword>
<evidence type="ECO:0000256" key="6">
    <source>
        <dbReference type="ARBA" id="ARBA00023277"/>
    </source>
</evidence>
<evidence type="ECO:0000256" key="3">
    <source>
        <dbReference type="ARBA" id="ARBA00022651"/>
    </source>
</evidence>
<feature type="chain" id="PRO_5047066228" evidence="9">
    <location>
        <begin position="21"/>
        <end position="315"/>
    </location>
</feature>